<evidence type="ECO:0000313" key="2">
    <source>
        <dbReference type="Proteomes" id="UP000774326"/>
    </source>
</evidence>
<evidence type="ECO:0000313" key="1">
    <source>
        <dbReference type="EMBL" id="KAH3681884.1"/>
    </source>
</evidence>
<sequence length="98" mass="11151">MPFTQSSISNLTSSKALHSFQPNKNPINPSINPVTLTANTAMTQKIEDQPAMLEVNVVQMIIATIKTTEIQKWERRHCLCHSEVFLYSSIKDNISERY</sequence>
<dbReference type="Proteomes" id="UP000774326">
    <property type="component" value="Unassembled WGS sequence"/>
</dbReference>
<gene>
    <name evidence="1" type="ORF">WICPIJ_007190</name>
</gene>
<name>A0A9P8Q342_WICPI</name>
<reference evidence="1" key="2">
    <citation type="submission" date="2021-01" db="EMBL/GenBank/DDBJ databases">
        <authorList>
            <person name="Schikora-Tamarit M.A."/>
        </authorList>
    </citation>
    <scope>NUCLEOTIDE SEQUENCE</scope>
    <source>
        <strain evidence="1">CBS2887</strain>
    </source>
</reference>
<protein>
    <submittedName>
        <fullName evidence="1">Uncharacterized protein</fullName>
    </submittedName>
</protein>
<dbReference type="AlphaFoldDB" id="A0A9P8Q342"/>
<dbReference type="EMBL" id="JAEUBG010004184">
    <property type="protein sequence ID" value="KAH3681884.1"/>
    <property type="molecule type" value="Genomic_DNA"/>
</dbReference>
<comment type="caution">
    <text evidence="1">The sequence shown here is derived from an EMBL/GenBank/DDBJ whole genome shotgun (WGS) entry which is preliminary data.</text>
</comment>
<accession>A0A9P8Q342</accession>
<reference evidence="1" key="1">
    <citation type="journal article" date="2021" name="Open Biol.">
        <title>Shared evolutionary footprints suggest mitochondrial oxidative damage underlies multiple complex I losses in fungi.</title>
        <authorList>
            <person name="Schikora-Tamarit M.A."/>
            <person name="Marcet-Houben M."/>
            <person name="Nosek J."/>
            <person name="Gabaldon T."/>
        </authorList>
    </citation>
    <scope>NUCLEOTIDE SEQUENCE</scope>
    <source>
        <strain evidence="1">CBS2887</strain>
    </source>
</reference>
<organism evidence="1 2">
    <name type="scientific">Wickerhamomyces pijperi</name>
    <name type="common">Yeast</name>
    <name type="synonym">Pichia pijperi</name>
    <dbReference type="NCBI Taxonomy" id="599730"/>
    <lineage>
        <taxon>Eukaryota</taxon>
        <taxon>Fungi</taxon>
        <taxon>Dikarya</taxon>
        <taxon>Ascomycota</taxon>
        <taxon>Saccharomycotina</taxon>
        <taxon>Saccharomycetes</taxon>
        <taxon>Phaffomycetales</taxon>
        <taxon>Wickerhamomycetaceae</taxon>
        <taxon>Wickerhamomyces</taxon>
    </lineage>
</organism>
<proteinExistence type="predicted"/>
<keyword evidence="2" id="KW-1185">Reference proteome</keyword>